<keyword evidence="3" id="KW-1185">Reference proteome</keyword>
<gene>
    <name evidence="2" type="ORF">MNOR_LOCUS25096</name>
</gene>
<keyword evidence="1" id="KW-0677">Repeat</keyword>
<dbReference type="SUPFAM" id="SSF52047">
    <property type="entry name" value="RNI-like"/>
    <property type="match status" value="1"/>
</dbReference>
<dbReference type="PANTHER" id="PTHR14224">
    <property type="entry name" value="SIMILAR TO PREFERENTIALLY EXPRESSED ANTIGEN IN MELANOMA-LIKE 3"/>
    <property type="match status" value="1"/>
</dbReference>
<accession>A0AAV2RJG2</accession>
<dbReference type="GO" id="GO:0005737">
    <property type="term" value="C:cytoplasm"/>
    <property type="evidence" value="ECO:0007669"/>
    <property type="project" value="TreeGrafter"/>
</dbReference>
<comment type="caution">
    <text evidence="2">The sequence shown here is derived from an EMBL/GenBank/DDBJ whole genome shotgun (WGS) entry which is preliminary data.</text>
</comment>
<dbReference type="InterPro" id="IPR032675">
    <property type="entry name" value="LRR_dom_sf"/>
</dbReference>
<name>A0AAV2RJG2_MEGNR</name>
<organism evidence="2 3">
    <name type="scientific">Meganyctiphanes norvegica</name>
    <name type="common">Northern krill</name>
    <name type="synonym">Thysanopoda norvegica</name>
    <dbReference type="NCBI Taxonomy" id="48144"/>
    <lineage>
        <taxon>Eukaryota</taxon>
        <taxon>Metazoa</taxon>
        <taxon>Ecdysozoa</taxon>
        <taxon>Arthropoda</taxon>
        <taxon>Crustacea</taxon>
        <taxon>Multicrustacea</taxon>
        <taxon>Malacostraca</taxon>
        <taxon>Eumalacostraca</taxon>
        <taxon>Eucarida</taxon>
        <taxon>Euphausiacea</taxon>
        <taxon>Euphausiidae</taxon>
        <taxon>Meganyctiphanes</taxon>
    </lineage>
</organism>
<sequence>MLNGCIYHLLQYYLPPDKDKDLNFLSLHHLASSAILDNEDVIRSILLEVPPHLFSVIFKTAIIKKYYQSDKSMRLPGSLFHLILQWPYEEFSLLGLMPALPPQSLKFKCFEKKSTICDPLKELQMEIDEICEEVAVMVYRAMLTRSEGYTVSDRVYPPFKRVDLSGYSPPLGSYLNPSLLVHSTYLPDDSGNDKKTELIIDVCIDGTNDLIAVESLVGMRTQNKSNIAVIFRKVKFLTENIALIDIAKIFKIINDNNIEFLDIKFVKSPIIEEYFSSLCDKNNKIRGICVSLYSKESSLGYISSFNNLQQLDISKQNIKNKLNLICSLPKGLVYLNLDGAKLSCDDFSALKQSHHVNSLKQLNLSGTNFNNLDKLQCLLSLLEHLPNVKVLELNYCRLHECSEDMFITLLDALHTLPNLAVLHLKMNFFSSTWITSHFVKFSYCKTLKYISSSIRIYINYLNMCEVQIKKYLADLQTSIENDLCLGRDKPIHLGLRGIIWCNSDRN</sequence>
<evidence type="ECO:0000313" key="2">
    <source>
        <dbReference type="EMBL" id="CAL4125395.1"/>
    </source>
</evidence>
<dbReference type="InterPro" id="IPR050694">
    <property type="entry name" value="LRRC14/PRAME"/>
</dbReference>
<evidence type="ECO:0000313" key="3">
    <source>
        <dbReference type="Proteomes" id="UP001497623"/>
    </source>
</evidence>
<dbReference type="EMBL" id="CAXKWB010023572">
    <property type="protein sequence ID" value="CAL4125395.1"/>
    <property type="molecule type" value="Genomic_DNA"/>
</dbReference>
<evidence type="ECO:0000256" key="1">
    <source>
        <dbReference type="ARBA" id="ARBA00022737"/>
    </source>
</evidence>
<dbReference type="PANTHER" id="PTHR14224:SF42">
    <property type="entry name" value="LEUCINE-RICH REPEAT-CONTAINING PROTEIN 75A"/>
    <property type="match status" value="1"/>
</dbReference>
<dbReference type="Proteomes" id="UP001497623">
    <property type="component" value="Unassembled WGS sequence"/>
</dbReference>
<reference evidence="2 3" key="1">
    <citation type="submission" date="2024-05" db="EMBL/GenBank/DDBJ databases">
        <authorList>
            <person name="Wallberg A."/>
        </authorList>
    </citation>
    <scope>NUCLEOTIDE SEQUENCE [LARGE SCALE GENOMIC DNA]</scope>
</reference>
<dbReference type="AlphaFoldDB" id="A0AAV2RJG2"/>
<proteinExistence type="predicted"/>
<dbReference type="Gene3D" id="3.80.10.10">
    <property type="entry name" value="Ribonuclease Inhibitor"/>
    <property type="match status" value="1"/>
</dbReference>
<protein>
    <submittedName>
        <fullName evidence="2">Uncharacterized protein</fullName>
    </submittedName>
</protein>